<evidence type="ECO:0000259" key="6">
    <source>
        <dbReference type="Pfam" id="PF04116"/>
    </source>
</evidence>
<evidence type="ECO:0000256" key="2">
    <source>
        <dbReference type="ARBA" id="ARBA00022692"/>
    </source>
</evidence>
<comment type="subcellular location">
    <subcellularLocation>
        <location evidence="1">Membrane</location>
    </subcellularLocation>
</comment>
<gene>
    <name evidence="7" type="ORF">ISQ61_03310</name>
</gene>
<protein>
    <submittedName>
        <fullName evidence="7">Sterol desaturase family protein</fullName>
    </submittedName>
</protein>
<feature type="domain" description="Fatty acid hydroxylase" evidence="6">
    <location>
        <begin position="84"/>
        <end position="232"/>
    </location>
</feature>
<feature type="transmembrane region" description="Helical" evidence="5">
    <location>
        <begin position="72"/>
        <end position="88"/>
    </location>
</feature>
<dbReference type="AlphaFoldDB" id="A0A937I916"/>
<proteinExistence type="predicted"/>
<dbReference type="Proteomes" id="UP000704935">
    <property type="component" value="Unassembled WGS sequence"/>
</dbReference>
<organism evidence="7 8">
    <name type="scientific">SAR86 cluster bacterium</name>
    <dbReference type="NCBI Taxonomy" id="2030880"/>
    <lineage>
        <taxon>Bacteria</taxon>
        <taxon>Pseudomonadati</taxon>
        <taxon>Pseudomonadota</taxon>
        <taxon>Gammaproteobacteria</taxon>
        <taxon>SAR86 cluster</taxon>
    </lineage>
</organism>
<name>A0A937I916_9GAMM</name>
<keyword evidence="2 5" id="KW-0812">Transmembrane</keyword>
<comment type="caution">
    <text evidence="7">The sequence shown here is derived from an EMBL/GenBank/DDBJ whole genome shotgun (WGS) entry which is preliminary data.</text>
</comment>
<evidence type="ECO:0000256" key="5">
    <source>
        <dbReference type="SAM" id="Phobius"/>
    </source>
</evidence>
<dbReference type="EMBL" id="JADHQA010000014">
    <property type="protein sequence ID" value="MBL6820260.1"/>
    <property type="molecule type" value="Genomic_DNA"/>
</dbReference>
<dbReference type="GO" id="GO:0005506">
    <property type="term" value="F:iron ion binding"/>
    <property type="evidence" value="ECO:0007669"/>
    <property type="project" value="InterPro"/>
</dbReference>
<dbReference type="GO" id="GO:0016491">
    <property type="term" value="F:oxidoreductase activity"/>
    <property type="evidence" value="ECO:0007669"/>
    <property type="project" value="InterPro"/>
</dbReference>
<reference evidence="7" key="1">
    <citation type="submission" date="2020-10" db="EMBL/GenBank/DDBJ databases">
        <title>Microbiome of the Black Sea water column analyzed by genome centric metagenomics.</title>
        <authorList>
            <person name="Cabello-Yeves P.J."/>
            <person name="Callieri C."/>
            <person name="Picazo A."/>
            <person name="Mehrshad M."/>
            <person name="Haro-Moreno J.M."/>
            <person name="Roda-Garcia J."/>
            <person name="Dzembekova N."/>
            <person name="Slabakova V."/>
            <person name="Slabakova N."/>
            <person name="Moncheva S."/>
            <person name="Rodriguez-Valera F."/>
        </authorList>
    </citation>
    <scope>NUCLEOTIDE SEQUENCE</scope>
    <source>
        <strain evidence="7">BS307-5m-G47</strain>
    </source>
</reference>
<accession>A0A937I916</accession>
<dbReference type="Pfam" id="PF04116">
    <property type="entry name" value="FA_hydroxylase"/>
    <property type="match status" value="1"/>
</dbReference>
<dbReference type="GO" id="GO:0016020">
    <property type="term" value="C:membrane"/>
    <property type="evidence" value="ECO:0007669"/>
    <property type="project" value="UniProtKB-SubCell"/>
</dbReference>
<dbReference type="GO" id="GO:0008610">
    <property type="term" value="P:lipid biosynthetic process"/>
    <property type="evidence" value="ECO:0007669"/>
    <property type="project" value="InterPro"/>
</dbReference>
<feature type="transmembrane region" description="Helical" evidence="5">
    <location>
        <begin position="37"/>
        <end position="60"/>
    </location>
</feature>
<dbReference type="PANTHER" id="PTHR11863">
    <property type="entry name" value="STEROL DESATURASE"/>
    <property type="match status" value="1"/>
</dbReference>
<evidence type="ECO:0000256" key="3">
    <source>
        <dbReference type="ARBA" id="ARBA00022989"/>
    </source>
</evidence>
<dbReference type="InterPro" id="IPR006694">
    <property type="entry name" value="Fatty_acid_hydroxylase"/>
</dbReference>
<feature type="transmembrane region" description="Helical" evidence="5">
    <location>
        <begin position="130"/>
        <end position="154"/>
    </location>
</feature>
<feature type="transmembrane region" description="Helical" evidence="5">
    <location>
        <begin position="6"/>
        <end position="25"/>
    </location>
</feature>
<evidence type="ECO:0000256" key="1">
    <source>
        <dbReference type="ARBA" id="ARBA00004370"/>
    </source>
</evidence>
<keyword evidence="4 5" id="KW-0472">Membrane</keyword>
<keyword evidence="3 5" id="KW-1133">Transmembrane helix</keyword>
<evidence type="ECO:0000313" key="8">
    <source>
        <dbReference type="Proteomes" id="UP000704935"/>
    </source>
</evidence>
<evidence type="ECO:0000313" key="7">
    <source>
        <dbReference type="EMBL" id="MBL6820260.1"/>
    </source>
</evidence>
<dbReference type="InterPro" id="IPR050307">
    <property type="entry name" value="Sterol_Desaturase_Related"/>
</dbReference>
<evidence type="ECO:0000256" key="4">
    <source>
        <dbReference type="ARBA" id="ARBA00023136"/>
    </source>
</evidence>
<sequence>MRPETLFLLGVWLVFVILEIYQKKFFNKPREKSSDGIVEIVTGVMLLFFIQPFVVASGYFLTSQVVPNAQDLILNWPFLVVFGLLLLFDDLTQYWWHRTVHNVPMLYHLHRPHHEAEYLSVRIVYRNNPLYYLFMPSLWFSGMLLFLGSGWVYVVYICMKMTVIYGAHSDIRWDRPLYKIKWLSPLMWFVERTISTPATHFAHHGKYKSDPNTNYKGNYGNFLFLWDVIFGTAIITRDYPKEFGVENLKSAPMFYQIFWPFVQPPKELIQNSNE</sequence>